<name>A0A2Z2PKQ9_9HYPH</name>
<accession>A0A2Z2PKQ9</accession>
<sequence length="142" mass="15998">MQPLEKRTVSEPCPCAEINRRIRGLKILKVAIVQRRGPPPGLRFAVRELQCLEAPERVRMSAWIASWRSELQGNPPPSTLHTKQKHGDAENAILVESSSALRDCFSSSRRGDCKAGLARRLTPHLKAQRNSNSIVSEWLTFF</sequence>
<evidence type="ECO:0000313" key="3">
    <source>
        <dbReference type="EMBL" id="ASK46502.1"/>
    </source>
</evidence>
<evidence type="ECO:0000313" key="1">
    <source>
        <dbReference type="EMBL" id="ASK43358.1"/>
    </source>
</evidence>
<keyword evidence="1" id="KW-0614">Plasmid</keyword>
<protein>
    <submittedName>
        <fullName evidence="1">Uncharacterized protein</fullName>
    </submittedName>
</protein>
<geneLocation type="plasmid" evidence="4">
    <name>pTi_CFBP6549</name>
</geneLocation>
<dbReference type="AlphaFoldDB" id="A0A2Z2PKQ9"/>
<reference evidence="1" key="1">
    <citation type="submission" date="2016-10" db="EMBL/GenBank/DDBJ databases">
        <title>Agrobacterium Ti plasmids: Classification based on T-DNA and Vir regions organization.</title>
        <authorList>
            <person name="Nabi N."/>
            <person name="Vial L."/>
            <person name="Ben Hafsa A."/>
            <person name="Chapulliot D."/>
            <person name="Berard A."/>
            <person name="Chauveau A."/>
            <person name="Le Paslier M.-C."/>
            <person name="Harzallah Skhiri F."/>
            <person name="Brunel D."/>
            <person name="Nesme X."/>
            <person name="Chaouachi M."/>
        </authorList>
    </citation>
    <scope>NUCLEOTIDE SEQUENCE</scope>
    <source>
        <strain evidence="1">C58</strain>
        <strain evidence="2">CFBP1933</strain>
        <strain evidence="3">CFBP5505</strain>
        <strain evidence="4">CFBP6549</strain>
        <plasmid evidence="1">pTi_C58</plasmid>
        <plasmid evidence="2">pTi_CFBP1933</plasmid>
        <plasmid evidence="3">pTi_CFBP5505</plasmid>
        <plasmid evidence="4">pTi_CFBP6549</plasmid>
    </source>
</reference>
<dbReference type="EMBL" id="KY000040">
    <property type="protein sequence ID" value="ASK43358.1"/>
    <property type="molecule type" value="Genomic_DNA"/>
</dbReference>
<geneLocation type="plasmid" evidence="1">
    <name>pTi_C58</name>
</geneLocation>
<organism evidence="1">
    <name type="scientific">Agrobacterium fabrum</name>
    <dbReference type="NCBI Taxonomy" id="1176649"/>
    <lineage>
        <taxon>Bacteria</taxon>
        <taxon>Pseudomonadati</taxon>
        <taxon>Pseudomonadota</taxon>
        <taxon>Alphaproteobacteria</taxon>
        <taxon>Hyphomicrobiales</taxon>
        <taxon>Rhizobiaceae</taxon>
        <taxon>Rhizobium/Agrobacterium group</taxon>
        <taxon>Agrobacterium</taxon>
        <taxon>Agrobacterium tumefaciens complex</taxon>
    </lineage>
</organism>
<dbReference type="EMBL" id="KY000057">
    <property type="protein sequence ID" value="ASK46502.1"/>
    <property type="molecule type" value="Genomic_DNA"/>
</dbReference>
<evidence type="ECO:0000313" key="2">
    <source>
        <dbReference type="EMBL" id="ASK44129.1"/>
    </source>
</evidence>
<dbReference type="EMBL" id="KY000044">
    <property type="protein sequence ID" value="ASK44129.1"/>
    <property type="molecule type" value="Genomic_DNA"/>
</dbReference>
<geneLocation type="plasmid" evidence="2">
    <name>pTi_CFBP1933</name>
</geneLocation>
<geneLocation type="plasmid" evidence="3">
    <name>pTi_CFBP5505</name>
</geneLocation>
<dbReference type="EMBL" id="KY000063">
    <property type="protein sequence ID" value="ASK47524.1"/>
    <property type="molecule type" value="Genomic_DNA"/>
</dbReference>
<proteinExistence type="predicted"/>
<evidence type="ECO:0000313" key="4">
    <source>
        <dbReference type="EMBL" id="ASK47524.1"/>
    </source>
</evidence>